<evidence type="ECO:0008006" key="4">
    <source>
        <dbReference type="Google" id="ProtNLM"/>
    </source>
</evidence>
<feature type="transmembrane region" description="Helical" evidence="1">
    <location>
        <begin position="6"/>
        <end position="27"/>
    </location>
</feature>
<feature type="transmembrane region" description="Helical" evidence="1">
    <location>
        <begin position="34"/>
        <end position="55"/>
    </location>
</feature>
<dbReference type="Proteomes" id="UP000319383">
    <property type="component" value="Chromosome"/>
</dbReference>
<dbReference type="KEGG" id="sdyn:Mal52_06400"/>
<feature type="transmembrane region" description="Helical" evidence="1">
    <location>
        <begin position="86"/>
        <end position="106"/>
    </location>
</feature>
<keyword evidence="1" id="KW-0812">Transmembrane</keyword>
<accession>A0A517ZI92</accession>
<evidence type="ECO:0000313" key="2">
    <source>
        <dbReference type="EMBL" id="QDU42185.1"/>
    </source>
</evidence>
<protein>
    <recommendedName>
        <fullName evidence="4">DUF3365 domain-containing protein</fullName>
    </recommendedName>
</protein>
<name>A0A517ZI92_9PLAN</name>
<evidence type="ECO:0000313" key="3">
    <source>
        <dbReference type="Proteomes" id="UP000319383"/>
    </source>
</evidence>
<keyword evidence="1" id="KW-1133">Transmembrane helix</keyword>
<dbReference type="RefSeq" id="WP_145374264.1">
    <property type="nucleotide sequence ID" value="NZ_CP036276.1"/>
</dbReference>
<keyword evidence="1" id="KW-0472">Membrane</keyword>
<evidence type="ECO:0000256" key="1">
    <source>
        <dbReference type="SAM" id="Phobius"/>
    </source>
</evidence>
<keyword evidence="3" id="KW-1185">Reference proteome</keyword>
<feature type="transmembrane region" description="Helical" evidence="1">
    <location>
        <begin position="61"/>
        <end position="79"/>
    </location>
</feature>
<dbReference type="AlphaFoldDB" id="A0A517ZI92"/>
<gene>
    <name evidence="2" type="ORF">Mal52_06400</name>
</gene>
<dbReference type="EMBL" id="CP036276">
    <property type="protein sequence ID" value="QDU42185.1"/>
    <property type="molecule type" value="Genomic_DNA"/>
</dbReference>
<reference evidence="2 3" key="1">
    <citation type="submission" date="2019-02" db="EMBL/GenBank/DDBJ databases">
        <title>Deep-cultivation of Planctomycetes and their phenomic and genomic characterization uncovers novel biology.</title>
        <authorList>
            <person name="Wiegand S."/>
            <person name="Jogler M."/>
            <person name="Boedeker C."/>
            <person name="Pinto D."/>
            <person name="Vollmers J."/>
            <person name="Rivas-Marin E."/>
            <person name="Kohn T."/>
            <person name="Peeters S.H."/>
            <person name="Heuer A."/>
            <person name="Rast P."/>
            <person name="Oberbeckmann S."/>
            <person name="Bunk B."/>
            <person name="Jeske O."/>
            <person name="Meyerdierks A."/>
            <person name="Storesund J.E."/>
            <person name="Kallscheuer N."/>
            <person name="Luecker S."/>
            <person name="Lage O.M."/>
            <person name="Pohl T."/>
            <person name="Merkel B.J."/>
            <person name="Hornburger P."/>
            <person name="Mueller R.-W."/>
            <person name="Bruemmer F."/>
            <person name="Labrenz M."/>
            <person name="Spormann A.M."/>
            <person name="Op den Camp H."/>
            <person name="Overmann J."/>
            <person name="Amann R."/>
            <person name="Jetten M.S.M."/>
            <person name="Mascher T."/>
            <person name="Medema M.H."/>
            <person name="Devos D.P."/>
            <person name="Kaster A.-K."/>
            <person name="Ovreas L."/>
            <person name="Rohde M."/>
            <person name="Galperin M.Y."/>
            <person name="Jogler C."/>
        </authorList>
    </citation>
    <scope>NUCLEOTIDE SEQUENCE [LARGE SCALE GENOMIC DNA]</scope>
    <source>
        <strain evidence="2 3">Mal52</strain>
    </source>
</reference>
<organism evidence="2 3">
    <name type="scientific">Symmachiella dynata</name>
    <dbReference type="NCBI Taxonomy" id="2527995"/>
    <lineage>
        <taxon>Bacteria</taxon>
        <taxon>Pseudomonadati</taxon>
        <taxon>Planctomycetota</taxon>
        <taxon>Planctomycetia</taxon>
        <taxon>Planctomycetales</taxon>
        <taxon>Planctomycetaceae</taxon>
        <taxon>Symmachiella</taxon>
    </lineage>
</organism>
<sequence length="436" mass="49204">MTPVLASIPVGLCWALVCSALLLAFCIASARIHWAGAAFGYLLFGGLLTFFWTLVVTWSPVLFWNWLLLFFVTIIAASMQWQAKRTLVFGLLATAAAYGITAVMFIPEYRERLALRAEYPQVSLVERLAYENRLPNIENTDHDEDSPAIFPTTYLSEIESKLVGEERNWGNNDFAQRHWSLPSLHRPALNDAHQGFVHEFISADGAGRMRVPRLPATRKSIEIPETVPIPIPKPSPKSEPTREQFARAKNNPPDLPIQKSELDQFHLQGMADFADPIGFGYVESLRNGKPPEKQILRVTGFQPHAFRKFPEPLTNSNKSVRWLIEKLELVSLLKHDTPRVYESKNLPRMDELSTAPTRPLDEFETAALARLRAGETLVVHQDHNDIRMLGPIVAINQCLECHSVQRGDLLGAFTYRLVRDPQLPALEGKAVSWLSR</sequence>
<proteinExistence type="predicted"/>